<dbReference type="InterPro" id="IPR028978">
    <property type="entry name" value="Chorismate_lyase_/UTRA_dom_sf"/>
</dbReference>
<dbReference type="AlphaFoldDB" id="A0A4R2AUI5"/>
<evidence type="ECO:0000313" key="1">
    <source>
        <dbReference type="EMBL" id="TCN17547.1"/>
    </source>
</evidence>
<reference evidence="1 2" key="1">
    <citation type="journal article" date="2015" name="Stand. Genomic Sci.">
        <title>Genomic Encyclopedia of Bacterial and Archaeal Type Strains, Phase III: the genomes of soil and plant-associated and newly described type strains.</title>
        <authorList>
            <person name="Whitman W.B."/>
            <person name="Woyke T."/>
            <person name="Klenk H.P."/>
            <person name="Zhou Y."/>
            <person name="Lilburn T.G."/>
            <person name="Beck B.J."/>
            <person name="De Vos P."/>
            <person name="Vandamme P."/>
            <person name="Eisen J.A."/>
            <person name="Garrity G."/>
            <person name="Hugenholtz P."/>
            <person name="Kyrpides N.C."/>
        </authorList>
    </citation>
    <scope>NUCLEOTIDE SEQUENCE [LARGE SCALE GENOMIC DNA]</scope>
    <source>
        <strain evidence="1 2">CV53</strain>
    </source>
</reference>
<dbReference type="RefSeq" id="WP_158287232.1">
    <property type="nucleotide sequence ID" value="NZ_JABUHM010000024.1"/>
</dbReference>
<dbReference type="EMBL" id="SLVV01000025">
    <property type="protein sequence ID" value="TCN17547.1"/>
    <property type="molecule type" value="Genomic_DNA"/>
</dbReference>
<keyword evidence="1" id="KW-0456">Lyase</keyword>
<dbReference type="SUPFAM" id="SSF64288">
    <property type="entry name" value="Chorismate lyase-like"/>
    <property type="match status" value="1"/>
</dbReference>
<accession>A0A4R2AUI5</accession>
<dbReference type="Pfam" id="PF01947">
    <property type="entry name" value="Rv2949c-like"/>
    <property type="match status" value="1"/>
</dbReference>
<dbReference type="Gene3D" id="3.40.1410.10">
    <property type="entry name" value="Chorismate lyase-like"/>
    <property type="match status" value="1"/>
</dbReference>
<evidence type="ECO:0000313" key="2">
    <source>
        <dbReference type="Proteomes" id="UP000295689"/>
    </source>
</evidence>
<name>A0A4R2AUI5_9BACI</name>
<dbReference type="InterPro" id="IPR002800">
    <property type="entry name" value="Rv2949c-like"/>
</dbReference>
<keyword evidence="2" id="KW-1185">Reference proteome</keyword>
<comment type="caution">
    <text evidence="1">The sequence shown here is derived from an EMBL/GenBank/DDBJ whole genome shotgun (WGS) entry which is preliminary data.</text>
</comment>
<protein>
    <submittedName>
        <fullName evidence="1">Chorismate lyase</fullName>
    </submittedName>
</protein>
<dbReference type="GO" id="GO:0016829">
    <property type="term" value="F:lyase activity"/>
    <property type="evidence" value="ECO:0007669"/>
    <property type="project" value="UniProtKB-KW"/>
</dbReference>
<sequence length="172" mass="20142">MIEKKELEEVLSPYGKLVLYSKGSMTSNLELYHGKEVKVKVLKQGQEWNICETLKEHIPTTQNTYLRESYLYSDDDVKPYLYSMSAIFLDNIPGKMKESLIEGKTPIGKLIDIFNIETSRDIKKIKICQSKYIAEILMIPEQENIILRQYYIMSNKKPIFLIGEYLPYKMII</sequence>
<organism evidence="1 2">
    <name type="scientific">Mesobacillus foraminis</name>
    <dbReference type="NCBI Taxonomy" id="279826"/>
    <lineage>
        <taxon>Bacteria</taxon>
        <taxon>Bacillati</taxon>
        <taxon>Bacillota</taxon>
        <taxon>Bacilli</taxon>
        <taxon>Bacillales</taxon>
        <taxon>Bacillaceae</taxon>
        <taxon>Mesobacillus</taxon>
    </lineage>
</organism>
<dbReference type="Proteomes" id="UP000295689">
    <property type="component" value="Unassembled WGS sequence"/>
</dbReference>
<gene>
    <name evidence="1" type="ORF">EV146_12512</name>
</gene>
<proteinExistence type="predicted"/>